<feature type="chain" id="PRO_5043315324" evidence="1">
    <location>
        <begin position="24"/>
        <end position="169"/>
    </location>
</feature>
<dbReference type="EMBL" id="CAXKWB010002642">
    <property type="protein sequence ID" value="CAL4067328.1"/>
    <property type="molecule type" value="Genomic_DNA"/>
</dbReference>
<proteinExistence type="predicted"/>
<feature type="non-terminal residue" evidence="2">
    <location>
        <position position="169"/>
    </location>
</feature>
<keyword evidence="3" id="KW-1185">Reference proteome</keyword>
<feature type="signal peptide" evidence="1">
    <location>
        <begin position="1"/>
        <end position="23"/>
    </location>
</feature>
<evidence type="ECO:0000313" key="2">
    <source>
        <dbReference type="EMBL" id="CAL4067328.1"/>
    </source>
</evidence>
<dbReference type="AlphaFoldDB" id="A0AAV2Q119"/>
<accession>A0AAV2Q119</accession>
<evidence type="ECO:0000313" key="3">
    <source>
        <dbReference type="Proteomes" id="UP001497623"/>
    </source>
</evidence>
<protein>
    <submittedName>
        <fullName evidence="2">Uncharacterized protein</fullName>
    </submittedName>
</protein>
<comment type="caution">
    <text evidence="2">The sequence shown here is derived from an EMBL/GenBank/DDBJ whole genome shotgun (WGS) entry which is preliminary data.</text>
</comment>
<sequence length="169" mass="19380">MKYSRGFCIVFSALFALFSPGWCRCSFNGYMASCVLNILEEHIEATAIINNCHLPIDITFIIAYQNGNSTRHSWPYTFVTTNQNERVLIPGLMLPVAPHAPVFLYARVPERYFNMHNSSFVSIEASLVAEIKKDEWEEAEFLNHTTYTTQDDNCRFKQASDPIPWIIGM</sequence>
<evidence type="ECO:0000256" key="1">
    <source>
        <dbReference type="SAM" id="SignalP"/>
    </source>
</evidence>
<dbReference type="Proteomes" id="UP001497623">
    <property type="component" value="Unassembled WGS sequence"/>
</dbReference>
<reference evidence="2 3" key="1">
    <citation type="submission" date="2024-05" db="EMBL/GenBank/DDBJ databases">
        <authorList>
            <person name="Wallberg A."/>
        </authorList>
    </citation>
    <scope>NUCLEOTIDE SEQUENCE [LARGE SCALE GENOMIC DNA]</scope>
</reference>
<gene>
    <name evidence="2" type="ORF">MNOR_LOCUS6404</name>
</gene>
<name>A0AAV2Q119_MEGNR</name>
<organism evidence="2 3">
    <name type="scientific">Meganyctiphanes norvegica</name>
    <name type="common">Northern krill</name>
    <name type="synonym">Thysanopoda norvegica</name>
    <dbReference type="NCBI Taxonomy" id="48144"/>
    <lineage>
        <taxon>Eukaryota</taxon>
        <taxon>Metazoa</taxon>
        <taxon>Ecdysozoa</taxon>
        <taxon>Arthropoda</taxon>
        <taxon>Crustacea</taxon>
        <taxon>Multicrustacea</taxon>
        <taxon>Malacostraca</taxon>
        <taxon>Eumalacostraca</taxon>
        <taxon>Eucarida</taxon>
        <taxon>Euphausiacea</taxon>
        <taxon>Euphausiidae</taxon>
        <taxon>Meganyctiphanes</taxon>
    </lineage>
</organism>
<keyword evidence="1" id="KW-0732">Signal</keyword>